<evidence type="ECO:0000313" key="2">
    <source>
        <dbReference type="EMBL" id="MDR4126906.1"/>
    </source>
</evidence>
<dbReference type="PANTHER" id="PTHR37291:SF1">
    <property type="entry name" value="TYPE IV METHYL-DIRECTED RESTRICTION ENZYME ECOKMCRB SUBUNIT"/>
    <property type="match status" value="1"/>
</dbReference>
<feature type="domain" description="AAA+ ATPase" evidence="1">
    <location>
        <begin position="470"/>
        <end position="634"/>
    </location>
</feature>
<accession>A0ABU1D985</accession>
<dbReference type="InterPro" id="IPR003593">
    <property type="entry name" value="AAA+_ATPase"/>
</dbReference>
<dbReference type="InterPro" id="IPR027417">
    <property type="entry name" value="P-loop_NTPase"/>
</dbReference>
<keyword evidence="3" id="KW-1185">Reference proteome</keyword>
<dbReference type="PANTHER" id="PTHR37291">
    <property type="entry name" value="5-METHYLCYTOSINE-SPECIFIC RESTRICTION ENZYME B"/>
    <property type="match status" value="1"/>
</dbReference>
<dbReference type="SUPFAM" id="SSF52540">
    <property type="entry name" value="P-loop containing nucleoside triphosphate hydrolases"/>
    <property type="match status" value="1"/>
</dbReference>
<evidence type="ECO:0000313" key="3">
    <source>
        <dbReference type="Proteomes" id="UP001232156"/>
    </source>
</evidence>
<gene>
    <name evidence="2" type="ORF">Q8947_13060</name>
</gene>
<protein>
    <submittedName>
        <fullName evidence="2">AAA family ATPase</fullName>
    </submittedName>
</protein>
<dbReference type="Gene3D" id="3.40.50.300">
    <property type="entry name" value="P-loop containing nucleotide triphosphate hydrolases"/>
    <property type="match status" value="1"/>
</dbReference>
<dbReference type="InterPro" id="IPR011704">
    <property type="entry name" value="ATPase_dyneun-rel_AAA"/>
</dbReference>
<comment type="caution">
    <text evidence="2">The sequence shown here is derived from an EMBL/GenBank/DDBJ whole genome shotgun (WGS) entry which is preliminary data.</text>
</comment>
<name>A0ABU1D985_9BURK</name>
<organism evidence="2 3">
    <name type="scientific">Yanghanlia caeni</name>
    <dbReference type="NCBI Taxonomy" id="3064283"/>
    <lineage>
        <taxon>Bacteria</taxon>
        <taxon>Pseudomonadati</taxon>
        <taxon>Pseudomonadota</taxon>
        <taxon>Betaproteobacteria</taxon>
        <taxon>Burkholderiales</taxon>
        <taxon>Alcaligenaceae</taxon>
        <taxon>Yanghanlia</taxon>
    </lineage>
</organism>
<dbReference type="Proteomes" id="UP001232156">
    <property type="component" value="Unassembled WGS sequence"/>
</dbReference>
<evidence type="ECO:0000259" key="1">
    <source>
        <dbReference type="SMART" id="SM00382"/>
    </source>
</evidence>
<sequence length="736" mass="83029">MSSTTNAAGSSACWFVGATYGGTDDQTARFVNEGIWENGYEDRYLDRVKSVQPGDRIAIKSSYTRKYGLPFDNRGLAVAVMAIKAVGTVTGNPGDGRKLQVAWQPQESPREWYFFTSRITVWRVLPGDWKTDALIDFTFNGTPQDIDRFRNAPFWRERYGDRAPDTHRFEWTHFYEAVADKLLSFRNRRDELLAGIHDIASRVDGLSILQDQFADGSAGPMRDICPFTVMGFFNRGTTLENRRAIARELASLLGVSEPVPASFDGIPILNNQRSWFFGYHATRQHDDIDALWRVFEKAIAFSESEDDADARGAFIAAFDDAVQRHGVGWNLSMGLYWIRPWNFPTLDSQSRIYITKKLRISIGMHGPKGRSNAMDYLAVLDALEARFQEDAYPVHSFPELSLAAWLHKDKPSTVAAGASDGDTPDDGDDVIPDTAIIAPPIEPYSLESILNDGCFIPRHKLERILERLRTKKNLILQGPPGTGKTWLARRLAFALMGQRDEGKVRAVQFHPNLSYEDFIRGWRPSGDGRLTLVDGPFMEMIRAAENDPTASHVVVIEEINRGNPAQVFGEMLTLLEADKRTPTEALELSYRRDEDERVFIPANLYVIGTMNIADRSLALVDLALRRRFAFIDLEPALGKPWHDWMQARCGIDPATVSDIENRLTVLNDAIATDAGLGPQFRIGHSYVTPPQGVQISDAREWFRQVVETEIGPLLDEYWFDALERAREARNRLLEGF</sequence>
<dbReference type="CDD" id="cd00009">
    <property type="entry name" value="AAA"/>
    <property type="match status" value="1"/>
</dbReference>
<dbReference type="RefSeq" id="WP_347287516.1">
    <property type="nucleotide sequence ID" value="NZ_JAUZQE010000042.1"/>
</dbReference>
<dbReference type="Pfam" id="PF07728">
    <property type="entry name" value="AAA_5"/>
    <property type="match status" value="1"/>
</dbReference>
<dbReference type="EMBL" id="JAUZQE010000042">
    <property type="protein sequence ID" value="MDR4126906.1"/>
    <property type="molecule type" value="Genomic_DNA"/>
</dbReference>
<reference evidence="2 3" key="1">
    <citation type="submission" date="2023-08" db="EMBL/GenBank/DDBJ databases">
        <title>Alcaligenaceae gen. nov., a novel taxon isolated from the sludge of Yixing Pesticide Factory.</title>
        <authorList>
            <person name="Ruan L."/>
        </authorList>
    </citation>
    <scope>NUCLEOTIDE SEQUENCE [LARGE SCALE GENOMIC DNA]</scope>
    <source>
        <strain evidence="2 3">LG-2</strain>
    </source>
</reference>
<proteinExistence type="predicted"/>
<dbReference type="SMART" id="SM00382">
    <property type="entry name" value="AAA"/>
    <property type="match status" value="1"/>
</dbReference>
<dbReference type="InterPro" id="IPR052934">
    <property type="entry name" value="Methyl-DNA_Rec/Restrict_Enz"/>
</dbReference>